<sequence>MSADAGWSESWYYLLVGLGAAAGTYRVLSHGAEQAAREVEVEQLEALKHSKRSPWYGVPGDGGGSGATRSRLGGSHIEALAQLALKASYQQRSMASEVLLDQAMRGRILALVLEMASDPTDPALQLRVVTLLQMLAQSTGRRQRLAQAGVLGVLVECLRAPDKALVVRAATTLVEFIGHPDRETAARYRRQAARCGLLAAVVDILRAGGEARKAPHSDVVVLTVCAGIAKIYSLRTSFHQELIDLEYLPALLGVARRAGMDLELMRVVVESIVRLCTYLSTRRPADGESACPQMVQLLDMGAVGVVTTCVRQDDQGVSSWGIGLLHEFVSRGVGRLELGNSPGIVRSLCRKLSTAKYAYTNQLILRSLWSLCTSSAAALGDATQPASLRRILAIFSVSDDTEAHHWGIALVSKLSARPATHRWILDSPLPHALDDLMARLPQSLRTSLLPEIAAIISRLCHSISLAPMMSAHPEIAR</sequence>
<comment type="caution">
    <text evidence="1">The sequence shown here is derived from an EMBL/GenBank/DDBJ whole genome shotgun (WGS) entry which is preliminary data.</text>
</comment>
<evidence type="ECO:0000313" key="1">
    <source>
        <dbReference type="EMBL" id="KAJ2804617.1"/>
    </source>
</evidence>
<proteinExistence type="predicted"/>
<accession>A0ACC1LAT2</accession>
<name>A0ACC1LAT2_9FUNG</name>
<keyword evidence="2" id="KW-1185">Reference proteome</keyword>
<protein>
    <submittedName>
        <fullName evidence="1">Uncharacterized protein</fullName>
    </submittedName>
</protein>
<organism evidence="1 2">
    <name type="scientific">Coemansia helicoidea</name>
    <dbReference type="NCBI Taxonomy" id="1286919"/>
    <lineage>
        <taxon>Eukaryota</taxon>
        <taxon>Fungi</taxon>
        <taxon>Fungi incertae sedis</taxon>
        <taxon>Zoopagomycota</taxon>
        <taxon>Kickxellomycotina</taxon>
        <taxon>Kickxellomycetes</taxon>
        <taxon>Kickxellales</taxon>
        <taxon>Kickxellaceae</taxon>
        <taxon>Coemansia</taxon>
    </lineage>
</organism>
<dbReference type="Proteomes" id="UP001140087">
    <property type="component" value="Unassembled WGS sequence"/>
</dbReference>
<feature type="non-terminal residue" evidence="1">
    <location>
        <position position="477"/>
    </location>
</feature>
<reference evidence="1" key="1">
    <citation type="submission" date="2022-07" db="EMBL/GenBank/DDBJ databases">
        <title>Phylogenomic reconstructions and comparative analyses of Kickxellomycotina fungi.</title>
        <authorList>
            <person name="Reynolds N.K."/>
            <person name="Stajich J.E."/>
            <person name="Barry K."/>
            <person name="Grigoriev I.V."/>
            <person name="Crous P."/>
            <person name="Smith M.E."/>
        </authorList>
    </citation>
    <scope>NUCLEOTIDE SEQUENCE</scope>
    <source>
        <strain evidence="1">BCRC 34780</strain>
    </source>
</reference>
<gene>
    <name evidence="1" type="ORF">H4R21_001574</name>
</gene>
<dbReference type="EMBL" id="JANBUN010000336">
    <property type="protein sequence ID" value="KAJ2804617.1"/>
    <property type="molecule type" value="Genomic_DNA"/>
</dbReference>
<evidence type="ECO:0000313" key="2">
    <source>
        <dbReference type="Proteomes" id="UP001140087"/>
    </source>
</evidence>